<name>A0A8J8GFS2_9BACI</name>
<sequence>MTSRSWVYLFISTLLLGGISTIFVGFAVEWGRYSTLFLEFDVIEIISVAFWFLGVGFIFSLISQAGYFAYLTVHRFGLGIFKSLWGSVQILLTIFVLFDFVYLRYQAFAKPGDPLLPYVVPALLILLYGLVVAYFKVKQTNQAAFIPALFFMVAVSIIEWVPALRANEQNWLLLMIFPLLICNTWQLFILYKLNQASKRGSAK</sequence>
<keyword evidence="1" id="KW-0812">Transmembrane</keyword>
<dbReference type="AlphaFoldDB" id="A0A8J8GFS2"/>
<feature type="transmembrane region" description="Helical" evidence="1">
    <location>
        <begin position="48"/>
        <end position="71"/>
    </location>
</feature>
<keyword evidence="1" id="KW-0472">Membrane</keyword>
<dbReference type="Pfam" id="PF14089">
    <property type="entry name" value="KbaA"/>
    <property type="match status" value="1"/>
</dbReference>
<feature type="transmembrane region" description="Helical" evidence="1">
    <location>
        <begin position="83"/>
        <end position="103"/>
    </location>
</feature>
<evidence type="ECO:0000313" key="3">
    <source>
        <dbReference type="Proteomes" id="UP000625804"/>
    </source>
</evidence>
<proteinExistence type="predicted"/>
<accession>A0A8J8GFS2</accession>
<dbReference type="EMBL" id="JABTTE010000018">
    <property type="protein sequence ID" value="NSL52542.1"/>
    <property type="molecule type" value="Genomic_DNA"/>
</dbReference>
<dbReference type="Proteomes" id="UP000625804">
    <property type="component" value="Unassembled WGS sequence"/>
</dbReference>
<dbReference type="GO" id="GO:0045881">
    <property type="term" value="P:positive regulation of sporulation resulting in formation of a cellular spore"/>
    <property type="evidence" value="ECO:0007669"/>
    <property type="project" value="InterPro"/>
</dbReference>
<dbReference type="RefSeq" id="WP_173731751.1">
    <property type="nucleotide sequence ID" value="NZ_JABTTE010000018.1"/>
</dbReference>
<dbReference type="SMART" id="SM01251">
    <property type="entry name" value="KbaA"/>
    <property type="match status" value="1"/>
</dbReference>
<dbReference type="InterPro" id="IPR024164">
    <property type="entry name" value="KinB-signalling_activ"/>
</dbReference>
<reference evidence="2" key="1">
    <citation type="submission" date="2020-06" db="EMBL/GenBank/DDBJ databases">
        <title>A novel thermopfilic bacterium from Erzurum, Turkey.</title>
        <authorList>
            <person name="Adiguzel A."/>
            <person name="Ay H."/>
            <person name="Baltaci M.O."/>
        </authorList>
    </citation>
    <scope>NUCLEOTIDE SEQUENCE</scope>
    <source>
        <strain evidence="2">P2</strain>
    </source>
</reference>
<feature type="transmembrane region" description="Helical" evidence="1">
    <location>
        <begin position="144"/>
        <end position="165"/>
    </location>
</feature>
<organism evidence="2 3">
    <name type="scientific">Calidifontibacillus erzurumensis</name>
    <dbReference type="NCBI Taxonomy" id="2741433"/>
    <lineage>
        <taxon>Bacteria</taxon>
        <taxon>Bacillati</taxon>
        <taxon>Bacillota</taxon>
        <taxon>Bacilli</taxon>
        <taxon>Bacillales</taxon>
        <taxon>Bacillaceae</taxon>
        <taxon>Calidifontibacillus/Schinkia group</taxon>
        <taxon>Calidifontibacillus</taxon>
    </lineage>
</organism>
<gene>
    <name evidence="2" type="ORF">HR057_12340</name>
</gene>
<dbReference type="PIRSF" id="PIRSF029886">
    <property type="entry name" value="KBAA"/>
    <property type="match status" value="1"/>
</dbReference>
<keyword evidence="3" id="KW-1185">Reference proteome</keyword>
<comment type="caution">
    <text evidence="2">The sequence shown here is derived from an EMBL/GenBank/DDBJ whole genome shotgun (WGS) entry which is preliminary data.</text>
</comment>
<evidence type="ECO:0000313" key="2">
    <source>
        <dbReference type="EMBL" id="NSL52542.1"/>
    </source>
</evidence>
<feature type="transmembrane region" description="Helical" evidence="1">
    <location>
        <begin position="171"/>
        <end position="191"/>
    </location>
</feature>
<evidence type="ECO:0000256" key="1">
    <source>
        <dbReference type="SAM" id="Phobius"/>
    </source>
</evidence>
<keyword evidence="1" id="KW-1133">Transmembrane helix</keyword>
<feature type="transmembrane region" description="Helical" evidence="1">
    <location>
        <begin position="7"/>
        <end position="28"/>
    </location>
</feature>
<protein>
    <submittedName>
        <fullName evidence="2">KinB-signaling pathway activation protein</fullName>
    </submittedName>
</protein>
<feature type="transmembrane region" description="Helical" evidence="1">
    <location>
        <begin position="115"/>
        <end position="137"/>
    </location>
</feature>